<dbReference type="STRING" id="1209962.L0PCU2"/>
<reference evidence="2 3" key="1">
    <citation type="journal article" date="2012" name="MBio">
        <title>De novo assembly of the Pneumocystis jirovecii genome from a single bronchoalveolar lavage fluid specimen from a patient.</title>
        <authorList>
            <person name="Cisse O.H."/>
            <person name="Pagni M."/>
            <person name="Hauser P.M."/>
        </authorList>
    </citation>
    <scope>NUCLEOTIDE SEQUENCE [LARGE SCALE GENOMIC DNA]</scope>
    <source>
        <strain evidence="2 3">SE8</strain>
    </source>
</reference>
<protein>
    <submittedName>
        <fullName evidence="2">Uncharacterized protein</fullName>
    </submittedName>
</protein>
<accession>L0PCU2</accession>
<dbReference type="VEuPathDB" id="FungiDB:PNEJI1_000664"/>
<proteinExistence type="predicted"/>
<sequence length="240" mass="26917">MLRNERRWLALGERGRKRARVVRRARARAAVRGALPAPLPAVPKLKQSSREHYAHTQSFDVANTPYEELPDFCPPTSTLDKINHPRPLRAEWKGIPLDLSNDPHVGELHPAEVYLASQLRLPAMCFGSYINGGLGFLGLGFVHGMFLVGLMRINEMRINEAGWMCNWVAVGWGRMSEYTGGFWVILFGEVCAVMARYPGTGNGLNQQRCLFEFIGVHGFDFVEAVLRQFWDSFGVLGLGC</sequence>
<dbReference type="SUPFAM" id="SSF46689">
    <property type="entry name" value="Homeodomain-like"/>
    <property type="match status" value="1"/>
</dbReference>
<evidence type="ECO:0000256" key="1">
    <source>
        <dbReference type="SAM" id="Phobius"/>
    </source>
</evidence>
<name>L0PCU2_PNEJI</name>
<dbReference type="Proteomes" id="UP000010422">
    <property type="component" value="Unassembled WGS sequence"/>
</dbReference>
<dbReference type="EMBL" id="CAKM01000240">
    <property type="protein sequence ID" value="CCJ30188.1"/>
    <property type="molecule type" value="Genomic_DNA"/>
</dbReference>
<evidence type="ECO:0000313" key="3">
    <source>
        <dbReference type="Proteomes" id="UP000010422"/>
    </source>
</evidence>
<keyword evidence="1" id="KW-0472">Membrane</keyword>
<dbReference type="InParanoid" id="L0PCU2"/>
<organism evidence="3">
    <name type="scientific">Pneumocystis jirovecii</name>
    <name type="common">Human pneumocystis pneumonia agent</name>
    <dbReference type="NCBI Taxonomy" id="42068"/>
    <lineage>
        <taxon>Eukaryota</taxon>
        <taxon>Fungi</taxon>
        <taxon>Dikarya</taxon>
        <taxon>Ascomycota</taxon>
        <taxon>Taphrinomycotina</taxon>
        <taxon>Pneumocystomycetes</taxon>
        <taxon>Pneumocystaceae</taxon>
        <taxon>Pneumocystis</taxon>
    </lineage>
</organism>
<keyword evidence="1" id="KW-1133">Transmembrane helix</keyword>
<dbReference type="InterPro" id="IPR009057">
    <property type="entry name" value="Homeodomain-like_sf"/>
</dbReference>
<comment type="caution">
    <text evidence="2">The sequence shown here is derived from an EMBL/GenBank/DDBJ whole genome shotgun (WGS) entry which is preliminary data.</text>
</comment>
<keyword evidence="1" id="KW-0812">Transmembrane</keyword>
<gene>
    <name evidence="2" type="ORF">PNEJI1_000664</name>
</gene>
<feature type="transmembrane region" description="Helical" evidence="1">
    <location>
        <begin position="129"/>
        <end position="150"/>
    </location>
</feature>
<dbReference type="AlphaFoldDB" id="L0PCU2"/>
<evidence type="ECO:0000313" key="2">
    <source>
        <dbReference type="EMBL" id="CCJ30188.1"/>
    </source>
</evidence>